<feature type="compositionally biased region" description="Polar residues" evidence="1">
    <location>
        <begin position="756"/>
        <end position="766"/>
    </location>
</feature>
<dbReference type="RefSeq" id="XP_005851376.1">
    <property type="nucleotide sequence ID" value="XM_005851314.1"/>
</dbReference>
<accession>E1Z420</accession>
<dbReference type="GeneID" id="17358888"/>
<evidence type="ECO:0000256" key="1">
    <source>
        <dbReference type="SAM" id="MobiDB-lite"/>
    </source>
</evidence>
<dbReference type="PANTHER" id="PTHR28670">
    <property type="entry name" value="UV-STIMULATED SCAFFOLD PROTEIN A"/>
    <property type="match status" value="1"/>
</dbReference>
<dbReference type="InterPro" id="IPR018610">
    <property type="entry name" value="UVSSA"/>
</dbReference>
<feature type="compositionally biased region" description="Basic and acidic residues" evidence="1">
    <location>
        <begin position="653"/>
        <end position="678"/>
    </location>
</feature>
<feature type="region of interest" description="Disordered" evidence="1">
    <location>
        <begin position="535"/>
        <end position="554"/>
    </location>
</feature>
<feature type="compositionally biased region" description="Low complexity" evidence="1">
    <location>
        <begin position="540"/>
        <end position="553"/>
    </location>
</feature>
<feature type="compositionally biased region" description="Gly residues" evidence="1">
    <location>
        <begin position="836"/>
        <end position="845"/>
    </location>
</feature>
<dbReference type="eggNOG" id="KOG2374">
    <property type="taxonomic scope" value="Eukaryota"/>
</dbReference>
<organism evidence="3">
    <name type="scientific">Chlorella variabilis</name>
    <name type="common">Green alga</name>
    <dbReference type="NCBI Taxonomy" id="554065"/>
    <lineage>
        <taxon>Eukaryota</taxon>
        <taxon>Viridiplantae</taxon>
        <taxon>Chlorophyta</taxon>
        <taxon>core chlorophytes</taxon>
        <taxon>Trebouxiophyceae</taxon>
        <taxon>Chlorellales</taxon>
        <taxon>Chlorellaceae</taxon>
        <taxon>Chlorella clade</taxon>
        <taxon>Chlorella</taxon>
    </lineage>
</organism>
<dbReference type="STRING" id="554065.E1Z420"/>
<feature type="compositionally biased region" description="Low complexity" evidence="1">
    <location>
        <begin position="365"/>
        <end position="390"/>
    </location>
</feature>
<dbReference type="InParanoid" id="E1Z420"/>
<dbReference type="KEGG" id="cvr:CHLNCDRAFT_49788"/>
<protein>
    <submittedName>
        <fullName evidence="2">Uncharacterized protein</fullName>
    </submittedName>
</protein>
<gene>
    <name evidence="2" type="ORF">CHLNCDRAFT_49788</name>
</gene>
<feature type="compositionally biased region" description="Low complexity" evidence="1">
    <location>
        <begin position="604"/>
        <end position="616"/>
    </location>
</feature>
<dbReference type="InterPro" id="IPR049408">
    <property type="entry name" value="UVSSA_N_a-solenoid_rpt"/>
</dbReference>
<keyword evidence="3" id="KW-1185">Reference proteome</keyword>
<proteinExistence type="predicted"/>
<feature type="compositionally biased region" description="Basic residues" evidence="1">
    <location>
        <begin position="846"/>
        <end position="858"/>
    </location>
</feature>
<dbReference type="GO" id="GO:0005694">
    <property type="term" value="C:chromosome"/>
    <property type="evidence" value="ECO:0007669"/>
    <property type="project" value="TreeGrafter"/>
</dbReference>
<reference evidence="2 3" key="1">
    <citation type="journal article" date="2010" name="Plant Cell">
        <title>The Chlorella variabilis NC64A genome reveals adaptation to photosymbiosis, coevolution with viruses, and cryptic sex.</title>
        <authorList>
            <person name="Blanc G."/>
            <person name="Duncan G."/>
            <person name="Agarkova I."/>
            <person name="Borodovsky M."/>
            <person name="Gurnon J."/>
            <person name="Kuo A."/>
            <person name="Lindquist E."/>
            <person name="Lucas S."/>
            <person name="Pangilinan J."/>
            <person name="Polle J."/>
            <person name="Salamov A."/>
            <person name="Terry A."/>
            <person name="Yamada T."/>
            <person name="Dunigan D.D."/>
            <person name="Grigoriev I.V."/>
            <person name="Claverie J.M."/>
            <person name="Van Etten J.L."/>
        </authorList>
    </citation>
    <scope>NUCLEOTIDE SEQUENCE [LARGE SCALE GENOMIC DNA]</scope>
    <source>
        <strain evidence="2 3">NC64A</strain>
    </source>
</reference>
<feature type="region of interest" description="Disordered" evidence="1">
    <location>
        <begin position="563"/>
        <end position="678"/>
    </location>
</feature>
<feature type="region of interest" description="Disordered" evidence="1">
    <location>
        <begin position="365"/>
        <end position="391"/>
    </location>
</feature>
<feature type="region of interest" description="Disordered" evidence="1">
    <location>
        <begin position="708"/>
        <end position="858"/>
    </location>
</feature>
<dbReference type="Proteomes" id="UP000008141">
    <property type="component" value="Unassembled WGS sequence"/>
</dbReference>
<feature type="compositionally biased region" description="Low complexity" evidence="1">
    <location>
        <begin position="740"/>
        <end position="755"/>
    </location>
</feature>
<sequence length="892" mass="95060">MAAGQLRLLAVGRRRRLCCAQRQPQLGCFQLLGSHPSLQLVHLQLLPQPGASEGLPPGVMRAREPLPPPSEAPAAAPALPSSAAPAAAVVGWSAAIRPPCTSSSHMDADEQHRIAVLVERICSKRNPALDGGLLAQIKALCKQGGDPRVIAAWQALWGQLRAPHSQTRLLALLVCEQLFQRSRAFRLALLAKLMQARRRFLAPAPCSHPLPAADCGAAANASSLAHTSQPYRMLTQSPHLLTSVKFLEAVLGVTSDRPLPPPPDAATSLREKALEVVEGWELPLAVRYLRDTLQCRFPGTASSRAAAAEAQRAARERQQQLALRQRLAAMLGGSDAGPGEWQEGSSAARQLLAEMQECFAILDEQQQDQQQRPHPEQAQQEAAAAAAEADGMQWEDVAAAEPAPAGERDPGLAEGLAAYGAGHAPDAEAAGTSAAQPDGGSGGGGGGGGGGDADMDVVLETLAGLYRQLTNRTLPQVQEWLGVLGRVEPEGAAQEQQRQQLLRAATQLRGQLAAAKARCEASDLDLQALLLQRRRRQREQQQQSEGQAGEADAPAVATALQDLFGGSGSEGEDDGEGSGSGEGALGKQRQQQQQQRNRRHSGQRDAAAGRSSQRQQGRQEEEEEWESPYLRIVDPAAPRPRPQASDAAGQQRKQQEARGDRAAAAAARRESSLPEDVRKKLAAQAPVLPSGTHTIFWDSQAELPQERLDELFMIPMPASRQAAQQQQAYQQHAERRRQQQEQQQQQEQEQEQQQRGTPSVAQQWPSRQGGGAGAADEAGPSSQGAAAGPSTSDGRAGKKARRAQERAYNEAVIGGADRDEALARQLQDAEGQPQGAEGGGGAARGGRGRGKKMGVRKRLAQKLLRGSAVAAAVADATLAESEARRDKFGNRW</sequence>
<dbReference type="GO" id="GO:0000993">
    <property type="term" value="F:RNA polymerase II complex binding"/>
    <property type="evidence" value="ECO:0007669"/>
    <property type="project" value="TreeGrafter"/>
</dbReference>
<dbReference type="GO" id="GO:0006283">
    <property type="term" value="P:transcription-coupled nucleotide-excision repair"/>
    <property type="evidence" value="ECO:0007669"/>
    <property type="project" value="TreeGrafter"/>
</dbReference>
<dbReference type="Pfam" id="PF20867">
    <property type="entry name" value="UVSSA_N"/>
    <property type="match status" value="2"/>
</dbReference>
<dbReference type="OrthoDB" id="514381at2759"/>
<dbReference type="PANTHER" id="PTHR28670:SF1">
    <property type="entry name" value="UV-STIMULATED SCAFFOLD PROTEIN A"/>
    <property type="match status" value="1"/>
</dbReference>
<dbReference type="GO" id="GO:0009411">
    <property type="term" value="P:response to UV"/>
    <property type="evidence" value="ECO:0007669"/>
    <property type="project" value="InterPro"/>
</dbReference>
<feature type="region of interest" description="Disordered" evidence="1">
    <location>
        <begin position="427"/>
        <end position="452"/>
    </location>
</feature>
<dbReference type="AlphaFoldDB" id="E1Z420"/>
<feature type="region of interest" description="Disordered" evidence="1">
    <location>
        <begin position="52"/>
        <end position="78"/>
    </location>
</feature>
<dbReference type="EMBL" id="GL433836">
    <property type="protein sequence ID" value="EFN59274.1"/>
    <property type="molecule type" value="Genomic_DNA"/>
</dbReference>
<feature type="compositionally biased region" description="Low complexity" evidence="1">
    <location>
        <begin position="720"/>
        <end position="731"/>
    </location>
</feature>
<dbReference type="OMA" id="GTHTIFW"/>
<feature type="compositionally biased region" description="Low complexity" evidence="1">
    <location>
        <begin position="774"/>
        <end position="792"/>
    </location>
</feature>
<feature type="compositionally biased region" description="Gly residues" evidence="1">
    <location>
        <begin position="439"/>
        <end position="452"/>
    </location>
</feature>
<evidence type="ECO:0000313" key="2">
    <source>
        <dbReference type="EMBL" id="EFN59274.1"/>
    </source>
</evidence>
<name>E1Z420_CHLVA</name>
<evidence type="ECO:0000313" key="3">
    <source>
        <dbReference type="Proteomes" id="UP000008141"/>
    </source>
</evidence>